<evidence type="ECO:0000313" key="3">
    <source>
        <dbReference type="Proteomes" id="UP000703661"/>
    </source>
</evidence>
<feature type="non-terminal residue" evidence="2">
    <location>
        <position position="255"/>
    </location>
</feature>
<evidence type="ECO:0000313" key="2">
    <source>
        <dbReference type="EMBL" id="KAF9992642.1"/>
    </source>
</evidence>
<proteinExistence type="predicted"/>
<dbReference type="AlphaFoldDB" id="A0A9P6MD41"/>
<name>A0A9P6MD41_9FUNG</name>
<protein>
    <recommendedName>
        <fullName evidence="1">Retrotransposon gag domain-containing protein</fullName>
    </recommendedName>
</protein>
<dbReference type="InterPro" id="IPR005162">
    <property type="entry name" value="Retrotrans_gag_dom"/>
</dbReference>
<feature type="domain" description="Retrotransposon gag" evidence="1">
    <location>
        <begin position="167"/>
        <end position="255"/>
    </location>
</feature>
<evidence type="ECO:0000259" key="1">
    <source>
        <dbReference type="Pfam" id="PF03732"/>
    </source>
</evidence>
<dbReference type="EMBL" id="JAAAID010004595">
    <property type="protein sequence ID" value="KAF9992642.1"/>
    <property type="molecule type" value="Genomic_DNA"/>
</dbReference>
<organism evidence="2 3">
    <name type="scientific">Entomortierella chlamydospora</name>
    <dbReference type="NCBI Taxonomy" id="101097"/>
    <lineage>
        <taxon>Eukaryota</taxon>
        <taxon>Fungi</taxon>
        <taxon>Fungi incertae sedis</taxon>
        <taxon>Mucoromycota</taxon>
        <taxon>Mortierellomycotina</taxon>
        <taxon>Mortierellomycetes</taxon>
        <taxon>Mortierellales</taxon>
        <taxon>Mortierellaceae</taxon>
        <taxon>Entomortierella</taxon>
    </lineage>
</organism>
<dbReference type="Proteomes" id="UP000703661">
    <property type="component" value="Unassembled WGS sequence"/>
</dbReference>
<reference evidence="2" key="1">
    <citation type="journal article" date="2020" name="Fungal Divers.">
        <title>Resolving the Mortierellaceae phylogeny through synthesis of multi-gene phylogenetics and phylogenomics.</title>
        <authorList>
            <person name="Vandepol N."/>
            <person name="Liber J."/>
            <person name="Desiro A."/>
            <person name="Na H."/>
            <person name="Kennedy M."/>
            <person name="Barry K."/>
            <person name="Grigoriev I.V."/>
            <person name="Miller A.N."/>
            <person name="O'Donnell K."/>
            <person name="Stajich J.E."/>
            <person name="Bonito G."/>
        </authorList>
    </citation>
    <scope>NUCLEOTIDE SEQUENCE</scope>
    <source>
        <strain evidence="2">NRRL 2769</strain>
    </source>
</reference>
<keyword evidence="3" id="KW-1185">Reference proteome</keyword>
<dbReference type="Pfam" id="PF03732">
    <property type="entry name" value="Retrotrans_gag"/>
    <property type="match status" value="1"/>
</dbReference>
<sequence length="255" mass="28990">MSDQDAFMSHQQTLHQQQSTLLAEMDSHLTNPTFDPQQLLGTLRNMLSVMNTRSKSLSAHYEQASHLMSISNAVAIVQVQNQEALQQQTVMLNTMQSMVHELLEKPAVPVAPENHNHRRVHIPHPFTPAFNGDPKVLSFRAFKAKLSVVFQCFDSAFDSDNHCVNYALSCMTGPPLEHYAPIFNHEIQDEEDILENYENFINAVEAAYSDHLSVQEAEDKIRFLKQHGSMQEYISEFSTLQGQVRYNQAALVSQF</sequence>
<accession>A0A9P6MD41</accession>
<gene>
    <name evidence="2" type="ORF">BGZ80_008460</name>
</gene>
<comment type="caution">
    <text evidence="2">The sequence shown here is derived from an EMBL/GenBank/DDBJ whole genome shotgun (WGS) entry which is preliminary data.</text>
</comment>